<dbReference type="InterPro" id="IPR036271">
    <property type="entry name" value="Tet_transcr_reg_TetR-rel_C_sf"/>
</dbReference>
<dbReference type="PRINTS" id="PR00455">
    <property type="entry name" value="HTHTETR"/>
</dbReference>
<dbReference type="Proteomes" id="UP000011919">
    <property type="component" value="Unassembled WGS sequence"/>
</dbReference>
<dbReference type="Pfam" id="PF00440">
    <property type="entry name" value="TetR_N"/>
    <property type="match status" value="1"/>
</dbReference>
<keyword evidence="5" id="KW-1185">Reference proteome</keyword>
<dbReference type="PATRIC" id="fig|1235279.3.peg.1643"/>
<gene>
    <name evidence="4" type="primary">bm3R1_2</name>
    <name evidence="4" type="ORF">C772_01645</name>
</gene>
<evidence type="ECO:0000313" key="5">
    <source>
        <dbReference type="Proteomes" id="UP000011919"/>
    </source>
</evidence>
<comment type="caution">
    <text evidence="4">The sequence shown here is derived from an EMBL/GenBank/DDBJ whole genome shotgun (WGS) entry which is preliminary data.</text>
</comment>
<accession>M7P774</accession>
<dbReference type="eggNOG" id="COG1309">
    <property type="taxonomic scope" value="Bacteria"/>
</dbReference>
<dbReference type="InterPro" id="IPR009057">
    <property type="entry name" value="Homeodomain-like_sf"/>
</dbReference>
<protein>
    <submittedName>
        <fullName evidence="4">HTH-type transcriptional repressor Bm3R1</fullName>
    </submittedName>
</protein>
<sequence>MPSAERGESMKETFRRLEAGRQEEILKAAMREFAENGYDKASTNRIVRDAGMSKGMLYYYFENKEDLFRDCIGYALDHMEQSLESWIGTEREGFIERMARIAEAKRRYFREHPEISGFSAVILLSPNVPPSFRERLGTLMEEGKRKMFDGLDLSRFRGDLPPETLMRLVQWTFDGYAREAEEQMKAEGVNFGDLDRYWDEFGVYLDAMKTIYYRGDGS</sequence>
<dbReference type="SUPFAM" id="SSF48498">
    <property type="entry name" value="Tetracyclin repressor-like, C-terminal domain"/>
    <property type="match status" value="1"/>
</dbReference>
<organism evidence="4 5">
    <name type="scientific">Bhargavaea cecembensis DSE10</name>
    <dbReference type="NCBI Taxonomy" id="1235279"/>
    <lineage>
        <taxon>Bacteria</taxon>
        <taxon>Bacillati</taxon>
        <taxon>Bacillota</taxon>
        <taxon>Bacilli</taxon>
        <taxon>Bacillales</taxon>
        <taxon>Caryophanaceae</taxon>
        <taxon>Bhargavaea</taxon>
    </lineage>
</organism>
<dbReference type="InterPro" id="IPR050109">
    <property type="entry name" value="HTH-type_TetR-like_transc_reg"/>
</dbReference>
<evidence type="ECO:0000256" key="1">
    <source>
        <dbReference type="ARBA" id="ARBA00023125"/>
    </source>
</evidence>
<dbReference type="EMBL" id="AOFT01000007">
    <property type="protein sequence ID" value="EMR06374.1"/>
    <property type="molecule type" value="Genomic_DNA"/>
</dbReference>
<feature type="domain" description="HTH tetR-type" evidence="3">
    <location>
        <begin position="19"/>
        <end position="79"/>
    </location>
</feature>
<dbReference type="PROSITE" id="PS50977">
    <property type="entry name" value="HTH_TETR_2"/>
    <property type="match status" value="1"/>
</dbReference>
<dbReference type="PANTHER" id="PTHR30055">
    <property type="entry name" value="HTH-TYPE TRANSCRIPTIONAL REGULATOR RUTR"/>
    <property type="match status" value="1"/>
</dbReference>
<dbReference type="AlphaFoldDB" id="M7P774"/>
<dbReference type="Gene3D" id="1.10.357.10">
    <property type="entry name" value="Tetracycline Repressor, domain 2"/>
    <property type="match status" value="1"/>
</dbReference>
<feature type="DNA-binding region" description="H-T-H motif" evidence="2">
    <location>
        <begin position="42"/>
        <end position="61"/>
    </location>
</feature>
<dbReference type="SUPFAM" id="SSF46689">
    <property type="entry name" value="Homeodomain-like"/>
    <property type="match status" value="1"/>
</dbReference>
<dbReference type="GO" id="GO:0003700">
    <property type="term" value="F:DNA-binding transcription factor activity"/>
    <property type="evidence" value="ECO:0007669"/>
    <property type="project" value="TreeGrafter"/>
</dbReference>
<evidence type="ECO:0000256" key="2">
    <source>
        <dbReference type="PROSITE-ProRule" id="PRU00335"/>
    </source>
</evidence>
<dbReference type="GO" id="GO:0000976">
    <property type="term" value="F:transcription cis-regulatory region binding"/>
    <property type="evidence" value="ECO:0007669"/>
    <property type="project" value="TreeGrafter"/>
</dbReference>
<dbReference type="PANTHER" id="PTHR30055:SF226">
    <property type="entry name" value="HTH-TYPE TRANSCRIPTIONAL REGULATOR PKSA"/>
    <property type="match status" value="1"/>
</dbReference>
<proteinExistence type="predicted"/>
<name>M7P774_9BACL</name>
<dbReference type="InterPro" id="IPR001647">
    <property type="entry name" value="HTH_TetR"/>
</dbReference>
<evidence type="ECO:0000259" key="3">
    <source>
        <dbReference type="PROSITE" id="PS50977"/>
    </source>
</evidence>
<keyword evidence="1 2" id="KW-0238">DNA-binding</keyword>
<dbReference type="STRING" id="1235279.C772_01645"/>
<reference evidence="4" key="1">
    <citation type="journal article" date="2013" name="Genome Announc.">
        <title>Draft Genome Sequence of Bhargavaea cecembensis Strain DSE10T, Isolated from a Deep-Sea Sediment Sample Collected at a Depth of 5,904 m from the Chagos-Laccadive Ridge System in the Indian Ocean.</title>
        <authorList>
            <person name="Shivaji S."/>
            <person name="Ara S."/>
            <person name="Begum Z."/>
            <person name="Ruth M."/>
            <person name="Singh A."/>
            <person name="Kumar Pinnaka A."/>
        </authorList>
    </citation>
    <scope>NUCLEOTIDE SEQUENCE [LARGE SCALE GENOMIC DNA]</scope>
    <source>
        <strain evidence="4">DSE10</strain>
    </source>
</reference>
<evidence type="ECO:0000313" key="4">
    <source>
        <dbReference type="EMBL" id="EMR06374.1"/>
    </source>
</evidence>